<dbReference type="VEuPathDB" id="VectorBase:ASIC008696"/>
<organism evidence="1">
    <name type="scientific">Anopheles sinensis</name>
    <name type="common">Mosquito</name>
    <dbReference type="NCBI Taxonomy" id="74873"/>
    <lineage>
        <taxon>Eukaryota</taxon>
        <taxon>Metazoa</taxon>
        <taxon>Ecdysozoa</taxon>
        <taxon>Arthropoda</taxon>
        <taxon>Hexapoda</taxon>
        <taxon>Insecta</taxon>
        <taxon>Pterygota</taxon>
        <taxon>Neoptera</taxon>
        <taxon>Endopterygota</taxon>
        <taxon>Diptera</taxon>
        <taxon>Nematocera</taxon>
        <taxon>Culicoidea</taxon>
        <taxon>Culicidae</taxon>
        <taxon>Anophelinae</taxon>
        <taxon>Anopheles</taxon>
    </lineage>
</organism>
<reference evidence="1 3" key="1">
    <citation type="journal article" date="2014" name="BMC Genomics">
        <title>Genome sequence of Anopheles sinensis provides insight into genetics basis of mosquito competence for malaria parasites.</title>
        <authorList>
            <person name="Zhou D."/>
            <person name="Zhang D."/>
            <person name="Ding G."/>
            <person name="Shi L."/>
            <person name="Hou Q."/>
            <person name="Ye Y."/>
            <person name="Xu Y."/>
            <person name="Zhou H."/>
            <person name="Xiong C."/>
            <person name="Li S."/>
            <person name="Yu J."/>
            <person name="Hong S."/>
            <person name="Yu X."/>
            <person name="Zou P."/>
            <person name="Chen C."/>
            <person name="Chang X."/>
            <person name="Wang W."/>
            <person name="Lv Y."/>
            <person name="Sun Y."/>
            <person name="Ma L."/>
            <person name="Shen B."/>
            <person name="Zhu C."/>
        </authorList>
    </citation>
    <scope>NUCLEOTIDE SEQUENCE [LARGE SCALE GENOMIC DNA]</scope>
</reference>
<dbReference type="EnsemblMetazoa" id="ASIC008696-RA">
    <property type="protein sequence ID" value="ASIC008696-PA"/>
    <property type="gene ID" value="ASIC008696"/>
</dbReference>
<gene>
    <name evidence="1" type="ORF">ZHAS_00008696</name>
</gene>
<evidence type="ECO:0000313" key="3">
    <source>
        <dbReference type="Proteomes" id="UP000030765"/>
    </source>
</evidence>
<reference evidence="2" key="2">
    <citation type="submission" date="2020-05" db="UniProtKB">
        <authorList>
            <consortium name="EnsemblMetazoa"/>
        </authorList>
    </citation>
    <scope>IDENTIFICATION</scope>
</reference>
<protein>
    <submittedName>
        <fullName evidence="1 2">Copper resistance D</fullName>
    </submittedName>
</protein>
<dbReference type="EMBL" id="ATLV01016190">
    <property type="status" value="NOT_ANNOTATED_CDS"/>
    <property type="molecule type" value="Genomic_DNA"/>
</dbReference>
<accession>A0A084VT54</accession>
<dbReference type="Proteomes" id="UP000030765">
    <property type="component" value="Unassembled WGS sequence"/>
</dbReference>
<dbReference type="AlphaFoldDB" id="A0A084VT54"/>
<proteinExistence type="predicted"/>
<evidence type="ECO:0000313" key="2">
    <source>
        <dbReference type="EnsemblMetazoa" id="ASIC008696-PA"/>
    </source>
</evidence>
<dbReference type="EMBL" id="KE525060">
    <property type="protein sequence ID" value="KFB41148.1"/>
    <property type="molecule type" value="Genomic_DNA"/>
</dbReference>
<sequence length="107" mass="12006">MLTKPNHKLRALCCSTPTDGTDHQRRTDGWMDGDVCVISGPGQLAVLGLTFGNGMDWKFMFTNWTVPKGAKWSDDWLLFVSLAIRFGMQIFPATTARRKGPSRWTTV</sequence>
<name>A0A084VT54_ANOSI</name>
<keyword evidence="3" id="KW-1185">Reference proteome</keyword>
<evidence type="ECO:0000313" key="1">
    <source>
        <dbReference type="EMBL" id="KFB41148.1"/>
    </source>
</evidence>